<proteinExistence type="predicted"/>
<evidence type="ECO:0000313" key="1">
    <source>
        <dbReference type="EMBL" id="SUA20478.1"/>
    </source>
</evidence>
<gene>
    <name evidence="1" type="ORF">NCTC11421_00562</name>
</gene>
<name>A0A378VW56_NEIGO</name>
<reference evidence="1" key="1">
    <citation type="submission" date="2018-06" db="EMBL/GenBank/DDBJ databases">
        <authorList>
            <consortium name="Pathogen Informatics"/>
            <person name="Doyle S."/>
        </authorList>
    </citation>
    <scope>NUCLEOTIDE SEQUENCE [LARGE SCALE GENOMIC DNA]</scope>
    <source>
        <strain evidence="1">NCTC11421</strain>
    </source>
</reference>
<dbReference type="AlphaFoldDB" id="A0A378VW56"/>
<protein>
    <submittedName>
        <fullName evidence="1">Uncharacterized protein</fullName>
    </submittedName>
</protein>
<sequence>MRRQGFVAAVAAKAVGDISANGFIGKVTNINGGIIKEKKRYTQSGCKTGRFGSMNKPLVSGKIFLSGCPPADKPI</sequence>
<dbReference type="EMBL" id="UGRI01000001">
    <property type="protein sequence ID" value="SUA20478.1"/>
    <property type="molecule type" value="Genomic_DNA"/>
</dbReference>
<organism evidence="1">
    <name type="scientific">Neisseria gonorrhoeae</name>
    <dbReference type="NCBI Taxonomy" id="485"/>
    <lineage>
        <taxon>Bacteria</taxon>
        <taxon>Pseudomonadati</taxon>
        <taxon>Pseudomonadota</taxon>
        <taxon>Betaproteobacteria</taxon>
        <taxon>Neisseriales</taxon>
        <taxon>Neisseriaceae</taxon>
        <taxon>Neisseria</taxon>
    </lineage>
</organism>
<accession>A0A378VW56</accession>